<evidence type="ECO:0000313" key="3">
    <source>
        <dbReference type="Proteomes" id="UP000070529"/>
    </source>
</evidence>
<dbReference type="SUPFAM" id="SSF46894">
    <property type="entry name" value="C-terminal effector domain of the bipartite response regulators"/>
    <property type="match status" value="1"/>
</dbReference>
<dbReference type="Gene3D" id="1.10.10.10">
    <property type="entry name" value="Winged helix-like DNA-binding domain superfamily/Winged helix DNA-binding domain"/>
    <property type="match status" value="1"/>
</dbReference>
<sequence length="171" mass="19417">MDEKMVTKVNSRCYRFSDVDFEPESRTLYWRDCSVTTLTYEECRLLEMLCYHAGEVLSARVLYTSTSLPDTTFTQHQNSLCSLLAKSYRQGEKVLPLDVVGDYGYRVDLPQKTYQREVESVPEPSEPDELDINLEMPDVDNIEPPKNKKIIGISIACISVLGSAAAAFFLI</sequence>
<dbReference type="InterPro" id="IPR036388">
    <property type="entry name" value="WH-like_DNA-bd_sf"/>
</dbReference>
<feature type="transmembrane region" description="Helical" evidence="1">
    <location>
        <begin position="150"/>
        <end position="170"/>
    </location>
</feature>
<dbReference type="Proteomes" id="UP000070529">
    <property type="component" value="Unassembled WGS sequence"/>
</dbReference>
<gene>
    <name evidence="2" type="ORF">ATN88_18760</name>
</gene>
<evidence type="ECO:0000256" key="1">
    <source>
        <dbReference type="SAM" id="Phobius"/>
    </source>
</evidence>
<evidence type="ECO:0008006" key="4">
    <source>
        <dbReference type="Google" id="ProtNLM"/>
    </source>
</evidence>
<dbReference type="RefSeq" id="WP_067415197.1">
    <property type="nucleotide sequence ID" value="NZ_LNTY01000032.1"/>
</dbReference>
<reference evidence="2 3" key="1">
    <citation type="submission" date="2015-11" db="EMBL/GenBank/DDBJ databases">
        <title>Genomic Taxonomy of the Vibrionaceae.</title>
        <authorList>
            <person name="Gomez-Gil B."/>
            <person name="Enciso-Ibarra J."/>
        </authorList>
    </citation>
    <scope>NUCLEOTIDE SEQUENCE [LARGE SCALE GENOMIC DNA]</scope>
    <source>
        <strain evidence="2 3">CAIM 912</strain>
    </source>
</reference>
<dbReference type="AlphaFoldDB" id="A0A135I970"/>
<dbReference type="EMBL" id="LNTY01000032">
    <property type="protein sequence ID" value="KXF81991.1"/>
    <property type="molecule type" value="Genomic_DNA"/>
</dbReference>
<keyword evidence="3" id="KW-1185">Reference proteome</keyword>
<proteinExistence type="predicted"/>
<keyword evidence="1" id="KW-0472">Membrane</keyword>
<evidence type="ECO:0000313" key="2">
    <source>
        <dbReference type="EMBL" id="KXF81991.1"/>
    </source>
</evidence>
<protein>
    <recommendedName>
        <fullName evidence="4">OmpR/PhoB-type domain-containing protein</fullName>
    </recommendedName>
</protein>
<name>A0A135I970_9GAMM</name>
<accession>A0A135I970</accession>
<organism evidence="2 3">
    <name type="scientific">Enterovibrio coralii</name>
    <dbReference type="NCBI Taxonomy" id="294935"/>
    <lineage>
        <taxon>Bacteria</taxon>
        <taxon>Pseudomonadati</taxon>
        <taxon>Pseudomonadota</taxon>
        <taxon>Gammaproteobacteria</taxon>
        <taxon>Vibrionales</taxon>
        <taxon>Vibrionaceae</taxon>
        <taxon>Enterovibrio</taxon>
    </lineage>
</organism>
<keyword evidence="1" id="KW-0812">Transmembrane</keyword>
<comment type="caution">
    <text evidence="2">The sequence shown here is derived from an EMBL/GenBank/DDBJ whole genome shotgun (WGS) entry which is preliminary data.</text>
</comment>
<keyword evidence="1" id="KW-1133">Transmembrane helix</keyword>
<dbReference type="InterPro" id="IPR016032">
    <property type="entry name" value="Sig_transdc_resp-reg_C-effctor"/>
</dbReference>
<dbReference type="STRING" id="294935.ATN88_18760"/>
<dbReference type="GO" id="GO:0006355">
    <property type="term" value="P:regulation of DNA-templated transcription"/>
    <property type="evidence" value="ECO:0007669"/>
    <property type="project" value="InterPro"/>
</dbReference>
<dbReference type="GO" id="GO:0003677">
    <property type="term" value="F:DNA binding"/>
    <property type="evidence" value="ECO:0007669"/>
    <property type="project" value="InterPro"/>
</dbReference>
<dbReference type="OrthoDB" id="5828895at2"/>